<sequence length="430" mass="50193">MDLPQLEQIVNWLDEEHKRNRTEIVRLGHLLEMQGNSQVGQTKQLQELEGTVMRFEAQVARLQQYESTLDGSRQELLGLIEREETQRIKAIRELERAREADRDTAQRDIAALQRDAHRSSQLEQDLQIRQSDFTRLAESLQTMDGQIKALEAALEEKTQNIDFMLELRSTEVQRITQQQEEQTVHLRRLDELESVNIQQDQEIRRLRQELTELHEAGNRHGRTLDELADEMRGQMIDFSKQIRAVDAAVQELPPLIEGLQNQLRLQAEAQDHIRRSVLDSRGLREQIDQAIHQFQESERLFQARIESSLEEAKAGVAERERKERMQRDHQWQEQAQDNVATKESLMSLSQSLKTHEALLKQLWSLQETYPQQALRAAQSQVDDLQDSLRERDRIVRALEDEWMRLRRNVELYANGSSRQETDGVDGAAVP</sequence>
<keyword evidence="1" id="KW-0175">Coiled coil</keyword>
<gene>
    <name evidence="3" type="ORF">F4Y08_16625</name>
</gene>
<accession>A0A6B1DYI7</accession>
<protein>
    <recommendedName>
        <fullName evidence="4">Chromosome partition protein Smc</fullName>
    </recommendedName>
</protein>
<comment type="caution">
    <text evidence="3">The sequence shown here is derived from an EMBL/GenBank/DDBJ whole genome shotgun (WGS) entry which is preliminary data.</text>
</comment>
<evidence type="ECO:0000256" key="2">
    <source>
        <dbReference type="SAM" id="MobiDB-lite"/>
    </source>
</evidence>
<feature type="coiled-coil region" evidence="1">
    <location>
        <begin position="45"/>
        <end position="100"/>
    </location>
</feature>
<organism evidence="3">
    <name type="scientific">Caldilineaceae bacterium SB0662_bin_9</name>
    <dbReference type="NCBI Taxonomy" id="2605258"/>
    <lineage>
        <taxon>Bacteria</taxon>
        <taxon>Bacillati</taxon>
        <taxon>Chloroflexota</taxon>
        <taxon>Caldilineae</taxon>
        <taxon>Caldilineales</taxon>
        <taxon>Caldilineaceae</taxon>
    </lineage>
</organism>
<proteinExistence type="predicted"/>
<feature type="region of interest" description="Disordered" evidence="2">
    <location>
        <begin position="312"/>
        <end position="336"/>
    </location>
</feature>
<dbReference type="AlphaFoldDB" id="A0A6B1DYI7"/>
<evidence type="ECO:0000313" key="3">
    <source>
        <dbReference type="EMBL" id="MYD91927.1"/>
    </source>
</evidence>
<name>A0A6B1DYI7_9CHLR</name>
<evidence type="ECO:0008006" key="4">
    <source>
        <dbReference type="Google" id="ProtNLM"/>
    </source>
</evidence>
<feature type="coiled-coil region" evidence="1">
    <location>
        <begin position="140"/>
        <end position="216"/>
    </location>
</feature>
<reference evidence="3" key="1">
    <citation type="submission" date="2019-09" db="EMBL/GenBank/DDBJ databases">
        <title>Characterisation of the sponge microbiome using genome-centric metagenomics.</title>
        <authorList>
            <person name="Engelberts J.P."/>
            <person name="Robbins S.J."/>
            <person name="De Goeij J.M."/>
            <person name="Aranda M."/>
            <person name="Bell S.C."/>
            <person name="Webster N.S."/>
        </authorList>
    </citation>
    <scope>NUCLEOTIDE SEQUENCE</scope>
    <source>
        <strain evidence="3">SB0662_bin_9</strain>
    </source>
</reference>
<dbReference type="EMBL" id="VXPY01000121">
    <property type="protein sequence ID" value="MYD91927.1"/>
    <property type="molecule type" value="Genomic_DNA"/>
</dbReference>
<feature type="compositionally biased region" description="Basic and acidic residues" evidence="2">
    <location>
        <begin position="312"/>
        <end position="331"/>
    </location>
</feature>
<evidence type="ECO:0000256" key="1">
    <source>
        <dbReference type="SAM" id="Coils"/>
    </source>
</evidence>